<accession>A0A6C2TYT8</accession>
<dbReference type="EMBL" id="CAAHFG010000001">
    <property type="protein sequence ID" value="VGO12812.1"/>
    <property type="molecule type" value="Genomic_DNA"/>
</dbReference>
<keyword evidence="2" id="KW-1185">Reference proteome</keyword>
<evidence type="ECO:0000313" key="2">
    <source>
        <dbReference type="Proteomes" id="UP000366872"/>
    </source>
</evidence>
<organism evidence="1 2">
    <name type="scientific">Pontiella desulfatans</name>
    <dbReference type="NCBI Taxonomy" id="2750659"/>
    <lineage>
        <taxon>Bacteria</taxon>
        <taxon>Pseudomonadati</taxon>
        <taxon>Kiritimatiellota</taxon>
        <taxon>Kiritimatiellia</taxon>
        <taxon>Kiritimatiellales</taxon>
        <taxon>Pontiellaceae</taxon>
        <taxon>Pontiella</taxon>
    </lineage>
</organism>
<sequence>MNPYCSKKTSVIVGVIIFLMGSLAAKAEVFRFDNKSPNGNRWMDGQNWRIQSAGDEKGQLPGAGDTVRFNYGGAVGSLSVDAGTISKLQIGVDDRGGMLALNPGAKLVVTDNENYIGRMGREEGGTLIVNGGNLNYKGWVSVANTGKGTFILNDGEVRVEDVFYHNLRMGGGAASTEIRAGLLDVNSMKLNSGTVDISGGIIRIRAGCTEEELNNWILNGLLTVNNSRQAIRDRDYSIHFWGSKGMEIRVPAEVDGTLQSVEETLGFLF</sequence>
<dbReference type="Proteomes" id="UP000366872">
    <property type="component" value="Unassembled WGS sequence"/>
</dbReference>
<evidence type="ECO:0000313" key="1">
    <source>
        <dbReference type="EMBL" id="VGO12812.1"/>
    </source>
</evidence>
<protein>
    <submittedName>
        <fullName evidence="1">Uncharacterized protein</fullName>
    </submittedName>
</protein>
<proteinExistence type="predicted"/>
<dbReference type="AlphaFoldDB" id="A0A6C2TYT8"/>
<dbReference type="RefSeq" id="WP_136078442.1">
    <property type="nucleotide sequence ID" value="NZ_CAAHFG010000001.1"/>
</dbReference>
<reference evidence="1 2" key="1">
    <citation type="submission" date="2019-04" db="EMBL/GenBank/DDBJ databases">
        <authorList>
            <person name="Van Vliet M D."/>
        </authorList>
    </citation>
    <scope>NUCLEOTIDE SEQUENCE [LARGE SCALE GENOMIC DNA]</scope>
    <source>
        <strain evidence="1 2">F1</strain>
    </source>
</reference>
<gene>
    <name evidence="1" type="ORF">PDESU_01366</name>
</gene>
<name>A0A6C2TYT8_PONDE</name>